<name>A0A150H1V1_GONPE</name>
<evidence type="ECO:0000256" key="1">
    <source>
        <dbReference type="ARBA" id="ARBA00004123"/>
    </source>
</evidence>
<keyword evidence="5 6" id="KW-0131">Cell cycle</keyword>
<comment type="function">
    <text evidence="6">Plays an important role in the control of DNA replication and the maintenance of replication fork stability.</text>
</comment>
<feature type="region of interest" description="Disordered" evidence="7">
    <location>
        <begin position="244"/>
        <end position="267"/>
    </location>
</feature>
<dbReference type="OrthoDB" id="437078at2759"/>
<evidence type="ECO:0000313" key="9">
    <source>
        <dbReference type="EMBL" id="KXZ56035.1"/>
    </source>
</evidence>
<evidence type="ECO:0000256" key="3">
    <source>
        <dbReference type="ARBA" id="ARBA00022763"/>
    </source>
</evidence>
<dbReference type="GO" id="GO:0000076">
    <property type="term" value="P:DNA replication checkpoint signaling"/>
    <property type="evidence" value="ECO:0007669"/>
    <property type="project" value="UniProtKB-UniRule"/>
</dbReference>
<feature type="compositionally biased region" description="Low complexity" evidence="7">
    <location>
        <begin position="166"/>
        <end position="184"/>
    </location>
</feature>
<dbReference type="PANTHER" id="PTHR13220">
    <property type="entry name" value="TIMELESS INTERACTING-RELATED"/>
    <property type="match status" value="1"/>
</dbReference>
<feature type="region of interest" description="Disordered" evidence="7">
    <location>
        <begin position="157"/>
        <end position="187"/>
    </location>
</feature>
<evidence type="ECO:0000259" key="8">
    <source>
        <dbReference type="Pfam" id="PF07962"/>
    </source>
</evidence>
<comment type="similarity">
    <text evidence="2 6">Belongs to the CSM3 family.</text>
</comment>
<dbReference type="PANTHER" id="PTHR13220:SF11">
    <property type="entry name" value="TIMELESS-INTERACTING PROTEIN"/>
    <property type="match status" value="1"/>
</dbReference>
<protein>
    <recommendedName>
        <fullName evidence="8">Chromosome segregation in meiosis protein 3 domain-containing protein</fullName>
    </recommendedName>
</protein>
<dbReference type="EMBL" id="LSYV01000003">
    <property type="protein sequence ID" value="KXZ56035.1"/>
    <property type="molecule type" value="Genomic_DNA"/>
</dbReference>
<evidence type="ECO:0000256" key="5">
    <source>
        <dbReference type="ARBA" id="ARBA00023306"/>
    </source>
</evidence>
<feature type="domain" description="Chromosome segregation in meiosis protein 3" evidence="8">
    <location>
        <begin position="46"/>
        <end position="108"/>
    </location>
</feature>
<evidence type="ECO:0000256" key="7">
    <source>
        <dbReference type="SAM" id="MobiDB-lite"/>
    </source>
</evidence>
<keyword evidence="4 6" id="KW-0539">Nucleus</keyword>
<dbReference type="GO" id="GO:0031298">
    <property type="term" value="C:replication fork protection complex"/>
    <property type="evidence" value="ECO:0007669"/>
    <property type="project" value="TreeGrafter"/>
</dbReference>
<feature type="region of interest" description="Disordered" evidence="7">
    <location>
        <begin position="1"/>
        <end position="43"/>
    </location>
</feature>
<feature type="region of interest" description="Disordered" evidence="7">
    <location>
        <begin position="355"/>
        <end position="374"/>
    </location>
</feature>
<dbReference type="STRING" id="33097.A0A150H1V1"/>
<keyword evidence="3 6" id="KW-0227">DNA damage</keyword>
<dbReference type="GO" id="GO:0043111">
    <property type="term" value="P:replication fork arrest"/>
    <property type="evidence" value="ECO:0007669"/>
    <property type="project" value="TreeGrafter"/>
</dbReference>
<proteinExistence type="inferred from homology"/>
<reference evidence="10" key="1">
    <citation type="journal article" date="2016" name="Nat. Commun.">
        <title>The Gonium pectorale genome demonstrates co-option of cell cycle regulation during the evolution of multicellularity.</title>
        <authorList>
            <person name="Hanschen E.R."/>
            <person name="Marriage T.N."/>
            <person name="Ferris P.J."/>
            <person name="Hamaji T."/>
            <person name="Toyoda A."/>
            <person name="Fujiyama A."/>
            <person name="Neme R."/>
            <person name="Noguchi H."/>
            <person name="Minakuchi Y."/>
            <person name="Suzuki M."/>
            <person name="Kawai-Toyooka H."/>
            <person name="Smith D.R."/>
            <person name="Sparks H."/>
            <person name="Anderson J."/>
            <person name="Bakaric R."/>
            <person name="Luria V."/>
            <person name="Karger A."/>
            <person name="Kirschner M.W."/>
            <person name="Durand P.M."/>
            <person name="Michod R.E."/>
            <person name="Nozaki H."/>
            <person name="Olson B.J."/>
        </authorList>
    </citation>
    <scope>NUCLEOTIDE SEQUENCE [LARGE SCALE GENOMIC DNA]</scope>
    <source>
        <strain evidence="10">NIES-2863</strain>
    </source>
</reference>
<comment type="caution">
    <text evidence="9">The sequence shown here is derived from an EMBL/GenBank/DDBJ whole genome shotgun (WGS) entry which is preliminary data.</text>
</comment>
<evidence type="ECO:0000313" key="10">
    <source>
        <dbReference type="Proteomes" id="UP000075714"/>
    </source>
</evidence>
<feature type="compositionally biased region" description="Low complexity" evidence="7">
    <location>
        <begin position="254"/>
        <end position="267"/>
    </location>
</feature>
<keyword evidence="10" id="KW-1185">Reference proteome</keyword>
<comment type="subcellular location">
    <subcellularLocation>
        <location evidence="1 6">Nucleus</location>
    </subcellularLocation>
</comment>
<dbReference type="InterPro" id="IPR040038">
    <property type="entry name" value="TIPIN/Csm3/Swi3"/>
</dbReference>
<evidence type="ECO:0000256" key="2">
    <source>
        <dbReference type="ARBA" id="ARBA00006075"/>
    </source>
</evidence>
<dbReference type="InterPro" id="IPR012923">
    <property type="entry name" value="Csm3"/>
</dbReference>
<accession>A0A150H1V1</accession>
<organism evidence="9 10">
    <name type="scientific">Gonium pectorale</name>
    <name type="common">Green alga</name>
    <dbReference type="NCBI Taxonomy" id="33097"/>
    <lineage>
        <taxon>Eukaryota</taxon>
        <taxon>Viridiplantae</taxon>
        <taxon>Chlorophyta</taxon>
        <taxon>core chlorophytes</taxon>
        <taxon>Chlorophyceae</taxon>
        <taxon>CS clade</taxon>
        <taxon>Chlamydomonadales</taxon>
        <taxon>Volvocaceae</taxon>
        <taxon>Gonium</taxon>
    </lineage>
</organism>
<dbReference type="Proteomes" id="UP000075714">
    <property type="component" value="Unassembled WGS sequence"/>
</dbReference>
<dbReference type="AlphaFoldDB" id="A0A150H1V1"/>
<feature type="compositionally biased region" description="Low complexity" evidence="7">
    <location>
        <begin position="355"/>
        <end position="364"/>
    </location>
</feature>
<feature type="region of interest" description="Disordered" evidence="7">
    <location>
        <begin position="501"/>
        <end position="535"/>
    </location>
</feature>
<dbReference type="Pfam" id="PF07962">
    <property type="entry name" value="Swi3"/>
    <property type="match status" value="1"/>
</dbReference>
<dbReference type="GO" id="GO:0006974">
    <property type="term" value="P:DNA damage response"/>
    <property type="evidence" value="ECO:0007669"/>
    <property type="project" value="UniProtKB-KW"/>
</dbReference>
<evidence type="ECO:0000256" key="6">
    <source>
        <dbReference type="RuleBase" id="RU366049"/>
    </source>
</evidence>
<evidence type="ECO:0000256" key="4">
    <source>
        <dbReference type="ARBA" id="ARBA00023242"/>
    </source>
</evidence>
<feature type="compositionally biased region" description="Polar residues" evidence="7">
    <location>
        <begin position="514"/>
        <end position="525"/>
    </location>
</feature>
<dbReference type="GO" id="GO:0031297">
    <property type="term" value="P:replication fork processing"/>
    <property type="evidence" value="ECO:0007669"/>
    <property type="project" value="UniProtKB-UniRule"/>
</dbReference>
<dbReference type="GO" id="GO:0003677">
    <property type="term" value="F:DNA binding"/>
    <property type="evidence" value="ECO:0007669"/>
    <property type="project" value="TreeGrafter"/>
</dbReference>
<sequence>MDQGGFSDDGRGTSPGADRGATAAPTGPDGEPPKPTRAPRKKDPKLDLDLLEAEGGFNDVWHKIVPAFKATYQGEGHEVADLRRLLELYQRWQMRFYPHCDFDAFSKLTSMRQNLLGLIFPTEQPGEEPEAVAQQAVAQQAAAPTPAAGVAVGAAAPGQAAGGATPGANVQARPAAAAGAGRAADPWDEDEELVALQRDVEWEAAQDVMDELEAAGPAAPRAPAAAAGPSEMDLQLEELMRLAEEAQQRPTPAAPSRADGAAATAAAPVDPDDELIALAMEHDGATAAGAAATAAARPAAPAAGAAPLPDDDELLALAMDYEAPTAAPAPPPAAADAAAQAEDDELIALAMGYNDARPAPDAAGGDSGGQPMEEVDEDDELFRLAAAGTVDAVARPQDEGARGAAEGGVAKAEAMEIDGSGGGGGLAPGAGETQLGTEEDLDAALMRLPPDSQPTQTPQAFGAGALSVGSEACGSNPSAPLTVNAEVAGAAGGGGAFGSAADGSAAGPGGSQGWDGTQPLSQSQPAGEGSQGAYGEGLLRGILMTATQEDA</sequence>
<gene>
    <name evidence="9" type="ORF">GPECTOR_2g1587</name>
</gene>